<gene>
    <name evidence="9" type="ORF">K1X13_10430</name>
</gene>
<keyword evidence="5 6" id="KW-0472">Membrane</keyword>
<dbReference type="CDD" id="cd06261">
    <property type="entry name" value="TM_PBP2"/>
    <property type="match status" value="1"/>
</dbReference>
<reference evidence="9 10" key="1">
    <citation type="submission" date="2021-08" db="EMBL/GenBank/DDBJ databases">
        <title>Nocardioides bacterium WL0053 sp. nov., isolated from the sediment.</title>
        <authorList>
            <person name="Wang L."/>
            <person name="Zhang D."/>
            <person name="Zhang A."/>
        </authorList>
    </citation>
    <scope>NUCLEOTIDE SEQUENCE [LARGE SCALE GENOMIC DNA]</scope>
    <source>
        <strain evidence="9 10">WL0053</strain>
    </source>
</reference>
<feature type="domain" description="ABC transmembrane type-1" evidence="8">
    <location>
        <begin position="82"/>
        <end position="263"/>
    </location>
</feature>
<dbReference type="PANTHER" id="PTHR30177">
    <property type="entry name" value="GLYCINE BETAINE/L-PROLINE TRANSPORT SYSTEM PERMEASE PROTEIN PROW"/>
    <property type="match status" value="1"/>
</dbReference>
<dbReference type="InterPro" id="IPR035906">
    <property type="entry name" value="MetI-like_sf"/>
</dbReference>
<dbReference type="EMBL" id="JAIEZQ010000002">
    <property type="protein sequence ID" value="MBY9075233.1"/>
    <property type="molecule type" value="Genomic_DNA"/>
</dbReference>
<evidence type="ECO:0000256" key="4">
    <source>
        <dbReference type="ARBA" id="ARBA00022989"/>
    </source>
</evidence>
<sequence length="275" mass="28899">MSRTDTTRPVAVPAGDAPRSADTETAPRRSRWAVSGESRILLLVLPVVVALVFGAWAWWRATADLDSIEARQLAWGLILDLIWQHVKLTLVATFFVLLVAIPLGIALTRPRFKRAAPLAVGIANAGQAAPAIGLIVLLAMLLGFTFGTAVLALTLYAVLPVLRNTITGLQGIDPTLVEAGRGIGMSGAGVLFRVELPLAVPVIMTGVRTALVLLVGTATLATFVNAGGLGTLIVTGITLFRYPVLVSGALLVALLALLVDWAGRVLERVARPKGI</sequence>
<evidence type="ECO:0000313" key="9">
    <source>
        <dbReference type="EMBL" id="MBY9075233.1"/>
    </source>
</evidence>
<dbReference type="Pfam" id="PF00528">
    <property type="entry name" value="BPD_transp_1"/>
    <property type="match status" value="1"/>
</dbReference>
<evidence type="ECO:0000259" key="8">
    <source>
        <dbReference type="PROSITE" id="PS50928"/>
    </source>
</evidence>
<comment type="caution">
    <text evidence="9">The sequence shown here is derived from an EMBL/GenBank/DDBJ whole genome shotgun (WGS) entry which is preliminary data.</text>
</comment>
<organism evidence="9 10">
    <name type="scientific">Nocardioides jiangsuensis</name>
    <dbReference type="NCBI Taxonomy" id="2866161"/>
    <lineage>
        <taxon>Bacteria</taxon>
        <taxon>Bacillati</taxon>
        <taxon>Actinomycetota</taxon>
        <taxon>Actinomycetes</taxon>
        <taxon>Propionibacteriales</taxon>
        <taxon>Nocardioidaceae</taxon>
        <taxon>Nocardioides</taxon>
    </lineage>
</organism>
<keyword evidence="4 6" id="KW-1133">Transmembrane helix</keyword>
<evidence type="ECO:0000256" key="3">
    <source>
        <dbReference type="ARBA" id="ARBA00022692"/>
    </source>
</evidence>
<keyword evidence="2 6" id="KW-0813">Transport</keyword>
<comment type="similarity">
    <text evidence="6">Belongs to the binding-protein-dependent transport system permease family.</text>
</comment>
<dbReference type="InterPro" id="IPR051204">
    <property type="entry name" value="ABC_transp_perm/SBD"/>
</dbReference>
<feature type="transmembrane region" description="Helical" evidence="6">
    <location>
        <begin position="210"/>
        <end position="234"/>
    </location>
</feature>
<feature type="transmembrane region" description="Helical" evidence="6">
    <location>
        <begin position="128"/>
        <end position="159"/>
    </location>
</feature>
<dbReference type="Gene3D" id="1.10.3720.10">
    <property type="entry name" value="MetI-like"/>
    <property type="match status" value="1"/>
</dbReference>
<evidence type="ECO:0000256" key="6">
    <source>
        <dbReference type="RuleBase" id="RU363032"/>
    </source>
</evidence>
<comment type="subcellular location">
    <subcellularLocation>
        <location evidence="6">Cell membrane</location>
        <topology evidence="6">Multi-pass membrane protein</topology>
    </subcellularLocation>
    <subcellularLocation>
        <location evidence="1">Membrane</location>
        <topology evidence="1">Multi-pass membrane protein</topology>
    </subcellularLocation>
</comment>
<protein>
    <submittedName>
        <fullName evidence="9">ABC transporter permease</fullName>
    </submittedName>
</protein>
<accession>A0ABS7RMH0</accession>
<evidence type="ECO:0000256" key="7">
    <source>
        <dbReference type="SAM" id="MobiDB-lite"/>
    </source>
</evidence>
<dbReference type="InterPro" id="IPR000515">
    <property type="entry name" value="MetI-like"/>
</dbReference>
<evidence type="ECO:0000256" key="1">
    <source>
        <dbReference type="ARBA" id="ARBA00004141"/>
    </source>
</evidence>
<evidence type="ECO:0000256" key="2">
    <source>
        <dbReference type="ARBA" id="ARBA00022448"/>
    </source>
</evidence>
<proteinExistence type="inferred from homology"/>
<dbReference type="RefSeq" id="WP_221025007.1">
    <property type="nucleotide sequence ID" value="NZ_JAIEZQ010000002.1"/>
</dbReference>
<keyword evidence="3 6" id="KW-0812">Transmembrane</keyword>
<name>A0ABS7RMH0_9ACTN</name>
<evidence type="ECO:0000256" key="5">
    <source>
        <dbReference type="ARBA" id="ARBA00023136"/>
    </source>
</evidence>
<feature type="transmembrane region" description="Helical" evidence="6">
    <location>
        <begin position="240"/>
        <end position="263"/>
    </location>
</feature>
<dbReference type="PANTHER" id="PTHR30177:SF4">
    <property type="entry name" value="OSMOPROTECTANT IMPORT PERMEASE PROTEIN OSMW"/>
    <property type="match status" value="1"/>
</dbReference>
<feature type="transmembrane region" description="Helical" evidence="6">
    <location>
        <begin position="88"/>
        <end position="107"/>
    </location>
</feature>
<feature type="transmembrane region" description="Helical" evidence="6">
    <location>
        <begin position="40"/>
        <end position="59"/>
    </location>
</feature>
<feature type="region of interest" description="Disordered" evidence="7">
    <location>
        <begin position="1"/>
        <end position="28"/>
    </location>
</feature>
<keyword evidence="10" id="KW-1185">Reference proteome</keyword>
<dbReference type="Proteomes" id="UP000754710">
    <property type="component" value="Unassembled WGS sequence"/>
</dbReference>
<dbReference type="PROSITE" id="PS50928">
    <property type="entry name" value="ABC_TM1"/>
    <property type="match status" value="1"/>
</dbReference>
<evidence type="ECO:0000313" key="10">
    <source>
        <dbReference type="Proteomes" id="UP000754710"/>
    </source>
</evidence>
<dbReference type="SUPFAM" id="SSF161098">
    <property type="entry name" value="MetI-like"/>
    <property type="match status" value="1"/>
</dbReference>